<accession>A0ABV7S1K2</accession>
<name>A0ABV7S1K2_9RHOB</name>
<reference evidence="2" key="1">
    <citation type="journal article" date="2019" name="Int. J. Syst. Evol. Microbiol.">
        <title>The Global Catalogue of Microorganisms (GCM) 10K type strain sequencing project: providing services to taxonomists for standard genome sequencing and annotation.</title>
        <authorList>
            <consortium name="The Broad Institute Genomics Platform"/>
            <consortium name="The Broad Institute Genome Sequencing Center for Infectious Disease"/>
            <person name="Wu L."/>
            <person name="Ma J."/>
        </authorList>
    </citation>
    <scope>NUCLEOTIDE SEQUENCE [LARGE SCALE GENOMIC DNA]</scope>
    <source>
        <strain evidence="2">VKM B-3226</strain>
    </source>
</reference>
<proteinExistence type="predicted"/>
<gene>
    <name evidence="1" type="ORF">ACFOMP_07875</name>
</gene>
<dbReference type="Proteomes" id="UP001595596">
    <property type="component" value="Unassembled WGS sequence"/>
</dbReference>
<keyword evidence="2" id="KW-1185">Reference proteome</keyword>
<comment type="caution">
    <text evidence="1">The sequence shown here is derived from an EMBL/GenBank/DDBJ whole genome shotgun (WGS) entry which is preliminary data.</text>
</comment>
<dbReference type="Gene3D" id="3.40.50.300">
    <property type="entry name" value="P-loop containing nucleotide triphosphate hydrolases"/>
    <property type="match status" value="1"/>
</dbReference>
<dbReference type="SUPFAM" id="SSF52540">
    <property type="entry name" value="P-loop containing nucleoside triphosphate hydrolases"/>
    <property type="match status" value="1"/>
</dbReference>
<organism evidence="1 2">
    <name type="scientific">Paracoccus simplex</name>
    <dbReference type="NCBI Taxonomy" id="2086346"/>
    <lineage>
        <taxon>Bacteria</taxon>
        <taxon>Pseudomonadati</taxon>
        <taxon>Pseudomonadota</taxon>
        <taxon>Alphaproteobacteria</taxon>
        <taxon>Rhodobacterales</taxon>
        <taxon>Paracoccaceae</taxon>
        <taxon>Paracoccus</taxon>
    </lineage>
</organism>
<dbReference type="EMBL" id="JBHRXE010000018">
    <property type="protein sequence ID" value="MFC3569365.1"/>
    <property type="molecule type" value="Genomic_DNA"/>
</dbReference>
<dbReference type="RefSeq" id="WP_289895789.1">
    <property type="nucleotide sequence ID" value="NZ_JBHRXE010000018.1"/>
</dbReference>
<protein>
    <recommendedName>
        <fullName evidence="3">Sulfotransferase family protein</fullName>
    </recommendedName>
</protein>
<evidence type="ECO:0000313" key="1">
    <source>
        <dbReference type="EMBL" id="MFC3569365.1"/>
    </source>
</evidence>
<evidence type="ECO:0008006" key="3">
    <source>
        <dbReference type="Google" id="ProtNLM"/>
    </source>
</evidence>
<sequence length="360" mass="39520">MLGQFARVRKTPAGAAGREVVVHIGLEKTGTTSIQQTLKANSAGLARIGVHFDCHFASSAPGSSGNSVGLVLAAQTPQRRRWRDNSRWQARTSFGDYAYEGGLPFDSVRKIVFSAEHLSSQLTEPEEIARLADFLRGLGQRVTVLAYVRRPDQFVHSLTNEYVKAGGTFTLSRQEDILKRIVAGGKVNFARTLLHYVEVFGPENVLIRRFDRALLHKGDVVDDFFAALGLTGGLVQRPKMANSSQSREALYLHSLLTDMARSAGASAEIRTAQRALLKHGKGSAHFLTRAEAQTLMGALEPETRALEQAMGLALYDRDLSQLPERREPIRPAELHRLAQIPEVALALRRHLLGEAALAAE</sequence>
<evidence type="ECO:0000313" key="2">
    <source>
        <dbReference type="Proteomes" id="UP001595596"/>
    </source>
</evidence>
<dbReference type="InterPro" id="IPR027417">
    <property type="entry name" value="P-loop_NTPase"/>
</dbReference>